<dbReference type="AlphaFoldDB" id="A0A1H8F607"/>
<evidence type="ECO:0000313" key="2">
    <source>
        <dbReference type="EMBL" id="SEN27149.1"/>
    </source>
</evidence>
<keyword evidence="1" id="KW-0812">Transmembrane</keyword>
<sequence length="53" mass="5530">MALPLHVGLEHPNLTWIVVAGVAAFAAGLGVNLYRSLGDETAVETADGDDRPE</sequence>
<protein>
    <submittedName>
        <fullName evidence="2">Uncharacterized protein</fullName>
    </submittedName>
</protein>
<reference evidence="3" key="1">
    <citation type="submission" date="2016-10" db="EMBL/GenBank/DDBJ databases">
        <authorList>
            <person name="Varghese N."/>
            <person name="Submissions S."/>
        </authorList>
    </citation>
    <scope>NUCLEOTIDE SEQUENCE [LARGE SCALE GENOMIC DNA]</scope>
    <source>
        <strain evidence="3">IBRC-M 10043</strain>
    </source>
</reference>
<keyword evidence="3" id="KW-1185">Reference proteome</keyword>
<keyword evidence="1" id="KW-1133">Transmembrane helix</keyword>
<feature type="transmembrane region" description="Helical" evidence="1">
    <location>
        <begin position="14"/>
        <end position="34"/>
    </location>
</feature>
<name>A0A1H8F607_9EURY</name>
<proteinExistence type="predicted"/>
<dbReference type="Proteomes" id="UP000198775">
    <property type="component" value="Unassembled WGS sequence"/>
</dbReference>
<accession>A0A1H8F607</accession>
<evidence type="ECO:0000256" key="1">
    <source>
        <dbReference type="SAM" id="Phobius"/>
    </source>
</evidence>
<dbReference type="EMBL" id="FOCX01000002">
    <property type="protein sequence ID" value="SEN27149.1"/>
    <property type="molecule type" value="Genomic_DNA"/>
</dbReference>
<gene>
    <name evidence="2" type="ORF">SAMN05216388_1002202</name>
</gene>
<organism evidence="2 3">
    <name type="scientific">Halorientalis persicus</name>
    <dbReference type="NCBI Taxonomy" id="1367881"/>
    <lineage>
        <taxon>Archaea</taxon>
        <taxon>Methanobacteriati</taxon>
        <taxon>Methanobacteriota</taxon>
        <taxon>Stenosarchaea group</taxon>
        <taxon>Halobacteria</taxon>
        <taxon>Halobacteriales</taxon>
        <taxon>Haloarculaceae</taxon>
        <taxon>Halorientalis</taxon>
    </lineage>
</organism>
<dbReference type="RefSeq" id="WP_170845311.1">
    <property type="nucleotide sequence ID" value="NZ_FOCX01000002.1"/>
</dbReference>
<keyword evidence="1" id="KW-0472">Membrane</keyword>
<evidence type="ECO:0000313" key="3">
    <source>
        <dbReference type="Proteomes" id="UP000198775"/>
    </source>
</evidence>